<evidence type="ECO:0000313" key="3">
    <source>
        <dbReference type="EMBL" id="NEA89722.1"/>
    </source>
</evidence>
<dbReference type="Pfam" id="PF06259">
    <property type="entry name" value="Abhydrolase_8"/>
    <property type="match status" value="1"/>
</dbReference>
<sequence length="627" mass="66438">MTAALTWQQLRDIDLTELDDAAEGWAAVSRHADAAQDRVKADMDGALSKTQESESARAAVKRFKRLGANYDYIKTEAGLIRTAVAGLSAELAPYQRTVKGALADAQDLSYTVHTDGSVSYPAAGKNELTDEPIPGGKVVGSDGLIGPGGEGLYRPSEDGLYQPGGGRQSGLTHPNPHHAKAQEIADRIVRALRQARETDERYRNVLSKLKAGPGLTVDEHTWADAAADVEAVRGAAYEYLRSEIPLDKSPVDRKEWWDNLTDAQRQEYLASYPDVIGNLDGIPAAVRHEANKENLQLLIAKLEGEDGEQAEARLGGIKKIASALEENATKRISDPQEPEMFLLGIADEGTGRAIVSYGDPDNSKNVAAYVPGLGTALDEDFARNDLKRAYDTAINARLHDPSSASIVWLGYDPPQLGGVDASTVLSNTDVMSAERAEKGAPAYNSFIDGLGATNSHDDPHLTAIGHSYGSRLVGAATQEPGGIPGVDDIVLLGSPGVGVDKAEDLGVGKEHVFVGAAANDPVTRLPSKQEAAAGAVFAGSGPLFSYIAGDVVDQGDDDIWFGKDPASEAFGAQRFKVADGPLPVIGGKGPTPAHSNYFNPELDPESSQNVAAVVAGYSELVIPERHR</sequence>
<evidence type="ECO:0000259" key="2">
    <source>
        <dbReference type="Pfam" id="PF06259"/>
    </source>
</evidence>
<dbReference type="RefSeq" id="WP_164336010.1">
    <property type="nucleotide sequence ID" value="NZ_JAAGMD010000764.1"/>
</dbReference>
<proteinExistence type="predicted"/>
<feature type="domain" description="DUF1023" evidence="2">
    <location>
        <begin position="349"/>
        <end position="526"/>
    </location>
</feature>
<organism evidence="3">
    <name type="scientific">Streptomyces sp. SID14436</name>
    <dbReference type="NCBI Taxonomy" id="2706070"/>
    <lineage>
        <taxon>Bacteria</taxon>
        <taxon>Bacillati</taxon>
        <taxon>Actinomycetota</taxon>
        <taxon>Actinomycetes</taxon>
        <taxon>Kitasatosporales</taxon>
        <taxon>Streptomycetaceae</taxon>
        <taxon>Streptomyces</taxon>
    </lineage>
</organism>
<evidence type="ECO:0000256" key="1">
    <source>
        <dbReference type="SAM" id="MobiDB-lite"/>
    </source>
</evidence>
<dbReference type="InterPro" id="IPR029058">
    <property type="entry name" value="AB_hydrolase_fold"/>
</dbReference>
<dbReference type="InterPro" id="IPR010427">
    <property type="entry name" value="DUF1023"/>
</dbReference>
<comment type="caution">
    <text evidence="3">The sequence shown here is derived from an EMBL/GenBank/DDBJ whole genome shotgun (WGS) entry which is preliminary data.</text>
</comment>
<protein>
    <recommendedName>
        <fullName evidence="2">DUF1023 domain-containing protein</fullName>
    </recommendedName>
</protein>
<name>A0A6G3R2A4_9ACTN</name>
<dbReference type="EMBL" id="JAAGMD010000764">
    <property type="protein sequence ID" value="NEA89722.1"/>
    <property type="molecule type" value="Genomic_DNA"/>
</dbReference>
<accession>A0A6G3R2A4</accession>
<dbReference type="SUPFAM" id="SSF53474">
    <property type="entry name" value="alpha/beta-Hydrolases"/>
    <property type="match status" value="1"/>
</dbReference>
<reference evidence="3" key="1">
    <citation type="submission" date="2020-01" db="EMBL/GenBank/DDBJ databases">
        <title>Insect and environment-associated Actinomycetes.</title>
        <authorList>
            <person name="Currrie C."/>
            <person name="Chevrette M."/>
            <person name="Carlson C."/>
            <person name="Stubbendieck R."/>
            <person name="Wendt-Pienkowski E."/>
        </authorList>
    </citation>
    <scope>NUCLEOTIDE SEQUENCE</scope>
    <source>
        <strain evidence="3">SID14436</strain>
    </source>
</reference>
<feature type="region of interest" description="Disordered" evidence="1">
    <location>
        <begin position="121"/>
        <end position="179"/>
    </location>
</feature>
<gene>
    <name evidence="3" type="ORF">G3I53_27685</name>
</gene>
<dbReference type="AlphaFoldDB" id="A0A6G3R2A4"/>